<proteinExistence type="inferred from homology"/>
<reference evidence="5" key="2">
    <citation type="submission" date="2020-09" db="EMBL/GenBank/DDBJ databases">
        <authorList>
            <person name="Sun Q."/>
            <person name="Zhou Y."/>
        </authorList>
    </citation>
    <scope>NUCLEOTIDE SEQUENCE</scope>
    <source>
        <strain evidence="5">CGMCC 1.15179</strain>
    </source>
</reference>
<dbReference type="AlphaFoldDB" id="A0A8J2VDZ8"/>
<evidence type="ECO:0000256" key="2">
    <source>
        <dbReference type="ARBA" id="ARBA00023136"/>
    </source>
</evidence>
<protein>
    <submittedName>
        <fullName evidence="5">Germination protein KA</fullName>
    </submittedName>
</protein>
<feature type="region of interest" description="Disordered" evidence="3">
    <location>
        <begin position="482"/>
        <end position="507"/>
    </location>
</feature>
<name>A0A8J2VDZ8_9BACL</name>
<comment type="caution">
    <text evidence="5">The sequence shown here is derived from an EMBL/GenBank/DDBJ whole genome shotgun (WGS) entry which is preliminary data.</text>
</comment>
<feature type="transmembrane region" description="Helical" evidence="4">
    <location>
        <begin position="417"/>
        <end position="440"/>
    </location>
</feature>
<dbReference type="PANTHER" id="PTHR22550:SF5">
    <property type="entry name" value="LEUCINE ZIPPER PROTEIN 4"/>
    <property type="match status" value="1"/>
</dbReference>
<organism evidence="5 6">
    <name type="scientific">Marinithermofilum abyssi</name>
    <dbReference type="NCBI Taxonomy" id="1571185"/>
    <lineage>
        <taxon>Bacteria</taxon>
        <taxon>Bacillati</taxon>
        <taxon>Bacillota</taxon>
        <taxon>Bacilli</taxon>
        <taxon>Bacillales</taxon>
        <taxon>Thermoactinomycetaceae</taxon>
        <taxon>Marinithermofilum</taxon>
    </lineage>
</organism>
<evidence type="ECO:0000313" key="6">
    <source>
        <dbReference type="Proteomes" id="UP000625210"/>
    </source>
</evidence>
<dbReference type="GO" id="GO:0016020">
    <property type="term" value="C:membrane"/>
    <property type="evidence" value="ECO:0007669"/>
    <property type="project" value="InterPro"/>
</dbReference>
<keyword evidence="2 4" id="KW-0472">Membrane</keyword>
<dbReference type="Pfam" id="PF03323">
    <property type="entry name" value="GerA"/>
    <property type="match status" value="1"/>
</dbReference>
<keyword evidence="4" id="KW-0812">Transmembrane</keyword>
<dbReference type="GO" id="GO:0009847">
    <property type="term" value="P:spore germination"/>
    <property type="evidence" value="ECO:0007669"/>
    <property type="project" value="InterPro"/>
</dbReference>
<dbReference type="InterPro" id="IPR050768">
    <property type="entry name" value="UPF0353/GerABKA_families"/>
</dbReference>
<accession>A0A8J2VDZ8</accession>
<sequence length="507" mass="58010">MFQKFFQRKRRGGDRDGVPCRSASHHLEKNVSYIEQALFPSDDVKKRALSFQGRKGILLYIESLTDQKVIQKNIIEPLTRNHSDELDHLFTSVELKRENDLEKGIAALLKGMCLYFLDGHKDFLVIGAKASYVRDISEPENEYVVRGPHNGFVEDLTHNLYAVRKLMESPNLRVRYMHIGRVTQTKVAILYLQDVANPRLIKEVERRLKDISADMLMSPGFIQEFMEDKTFSPFPQILITERPDRTVSNLMDGRVAIMADGDPTALIVPVTLFAFYQSVDDYHSRWMVGSFVRMIRLLSFLVAFQLPAFYIATVSFHPEILPVDLVFRLQGSISHVPFPPLLEVIFLELIFELLRESGIRLPSRVGQTIGIVGGLVIGDAIVRTGLVSYPTTIVVALTAIASFVVPSNEMSGAVRFLRFPLMFFAAMYGYYGISFGLMMISMHLCKLESFGTPYLAPLAPLRLKDMKDTFLRFPIWTLSQRPHDPHPKRMTQETVSRSWKRRDQRKK</sequence>
<feature type="transmembrane region" description="Helical" evidence="4">
    <location>
        <begin position="336"/>
        <end position="354"/>
    </location>
</feature>
<evidence type="ECO:0000313" key="5">
    <source>
        <dbReference type="EMBL" id="GGE04383.1"/>
    </source>
</evidence>
<keyword evidence="4" id="KW-1133">Transmembrane helix</keyword>
<evidence type="ECO:0000256" key="1">
    <source>
        <dbReference type="ARBA" id="ARBA00005278"/>
    </source>
</evidence>
<evidence type="ECO:0000256" key="4">
    <source>
        <dbReference type="SAM" id="Phobius"/>
    </source>
</evidence>
<gene>
    <name evidence="5" type="ORF">GCM10011571_01720</name>
</gene>
<comment type="similarity">
    <text evidence="1">Belongs to the GerABKA family.</text>
</comment>
<feature type="compositionally biased region" description="Basic and acidic residues" evidence="3">
    <location>
        <begin position="482"/>
        <end position="491"/>
    </location>
</feature>
<feature type="transmembrane region" description="Helical" evidence="4">
    <location>
        <begin position="295"/>
        <end position="316"/>
    </location>
</feature>
<feature type="transmembrane region" description="Helical" evidence="4">
    <location>
        <begin position="386"/>
        <end position="405"/>
    </location>
</feature>
<dbReference type="InterPro" id="IPR004995">
    <property type="entry name" value="Spore_Ger"/>
</dbReference>
<dbReference type="PANTHER" id="PTHR22550">
    <property type="entry name" value="SPORE GERMINATION PROTEIN"/>
    <property type="match status" value="1"/>
</dbReference>
<dbReference type="EMBL" id="BMHQ01000001">
    <property type="protein sequence ID" value="GGE04383.1"/>
    <property type="molecule type" value="Genomic_DNA"/>
</dbReference>
<evidence type="ECO:0000256" key="3">
    <source>
        <dbReference type="SAM" id="MobiDB-lite"/>
    </source>
</evidence>
<dbReference type="PIRSF" id="PIRSF005690">
    <property type="entry name" value="GerBA"/>
    <property type="match status" value="1"/>
</dbReference>
<dbReference type="Proteomes" id="UP000625210">
    <property type="component" value="Unassembled WGS sequence"/>
</dbReference>
<reference evidence="5" key="1">
    <citation type="journal article" date="2014" name="Int. J. Syst. Evol. Microbiol.">
        <title>Complete genome sequence of Corynebacterium casei LMG S-19264T (=DSM 44701T), isolated from a smear-ripened cheese.</title>
        <authorList>
            <consortium name="US DOE Joint Genome Institute (JGI-PGF)"/>
            <person name="Walter F."/>
            <person name="Albersmeier A."/>
            <person name="Kalinowski J."/>
            <person name="Ruckert C."/>
        </authorList>
    </citation>
    <scope>NUCLEOTIDE SEQUENCE</scope>
    <source>
        <strain evidence="5">CGMCC 1.15179</strain>
    </source>
</reference>
<feature type="compositionally biased region" description="Basic residues" evidence="3">
    <location>
        <begin position="498"/>
        <end position="507"/>
    </location>
</feature>
<keyword evidence="6" id="KW-1185">Reference proteome</keyword>